<dbReference type="Proteomes" id="UP000738431">
    <property type="component" value="Chromosome"/>
</dbReference>
<proteinExistence type="predicted"/>
<gene>
    <name evidence="1" type="ORF">K1X11_017755</name>
</gene>
<keyword evidence="2" id="KW-1185">Reference proteome</keyword>
<protein>
    <submittedName>
        <fullName evidence="1">Uncharacterized protein</fullName>
    </submittedName>
</protein>
<dbReference type="RefSeq" id="WP_221030498.1">
    <property type="nucleotide sequence ID" value="NZ_CP139781.1"/>
</dbReference>
<dbReference type="EMBL" id="CP139781">
    <property type="protein sequence ID" value="WRQ86661.1"/>
    <property type="molecule type" value="Genomic_DNA"/>
</dbReference>
<organism evidence="1 2">
    <name type="scientific">Actomonas aquatica</name>
    <dbReference type="NCBI Taxonomy" id="2866162"/>
    <lineage>
        <taxon>Bacteria</taxon>
        <taxon>Pseudomonadati</taxon>
        <taxon>Verrucomicrobiota</taxon>
        <taxon>Opitutia</taxon>
        <taxon>Opitutales</taxon>
        <taxon>Opitutaceae</taxon>
        <taxon>Actomonas</taxon>
    </lineage>
</organism>
<evidence type="ECO:0000313" key="1">
    <source>
        <dbReference type="EMBL" id="WRQ86661.1"/>
    </source>
</evidence>
<sequence>MLSLFSGCLEISESTTVHRDGSGRMQVAVAGDGAVVTLERLGSLDPVLDGPNLERRRLMHEGMPVRLESVSFRNLGETYNNIGRYSLRTESGVTKLSKHIAGADRPDPDMDGVQIALAGRSYHLEFNVPGRVLSADKVRVWGQDYYPDRNGRTVTWIVPMADLLLHTNAGYAVDFQVRYD</sequence>
<accession>A0ABZ1C564</accession>
<reference evidence="1 2" key="1">
    <citation type="submission" date="2023-12" db="EMBL/GenBank/DDBJ databases">
        <title>Description of an unclassified Opitutus bacterium of Verrucomicrobiota.</title>
        <authorList>
            <person name="Zhang D.-F."/>
        </authorList>
    </citation>
    <scope>NUCLEOTIDE SEQUENCE [LARGE SCALE GENOMIC DNA]</scope>
    <source>
        <strain evidence="1 2">WL0086</strain>
    </source>
</reference>
<evidence type="ECO:0000313" key="2">
    <source>
        <dbReference type="Proteomes" id="UP000738431"/>
    </source>
</evidence>
<name>A0ABZ1C564_9BACT</name>